<dbReference type="InterPro" id="IPR039331">
    <property type="entry name" value="PAPs-like"/>
</dbReference>
<evidence type="ECO:0000256" key="1">
    <source>
        <dbReference type="ARBA" id="ARBA00022729"/>
    </source>
</evidence>
<dbReference type="InterPro" id="IPR004843">
    <property type="entry name" value="Calcineurin-like_PHP"/>
</dbReference>
<dbReference type="AlphaFoldDB" id="D7FWJ2"/>
<comment type="similarity">
    <text evidence="4">Belongs to the metallophosphoesterase superfamily. Purple acid phosphatase family.</text>
</comment>
<keyword evidence="1 4" id="KW-0732">Signal</keyword>
<dbReference type="SUPFAM" id="SSF56300">
    <property type="entry name" value="Metallo-dependent phosphatases"/>
    <property type="match status" value="1"/>
</dbReference>
<dbReference type="InterPro" id="IPR008963">
    <property type="entry name" value="Purple_acid_Pase-like_N"/>
</dbReference>
<dbReference type="CDD" id="cd00839">
    <property type="entry name" value="MPP_PAPs"/>
    <property type="match status" value="1"/>
</dbReference>
<dbReference type="PANTHER" id="PTHR22953">
    <property type="entry name" value="ACID PHOSPHATASE RELATED"/>
    <property type="match status" value="1"/>
</dbReference>
<feature type="region of interest" description="Disordered" evidence="5">
    <location>
        <begin position="36"/>
        <end position="62"/>
    </location>
</feature>
<name>D7FWJ2_ECTSI</name>
<dbReference type="Pfam" id="PF14008">
    <property type="entry name" value="Metallophos_C"/>
    <property type="match status" value="1"/>
</dbReference>
<dbReference type="Proteomes" id="UP000002630">
    <property type="component" value="Linkage Group LG27"/>
</dbReference>
<evidence type="ECO:0000256" key="5">
    <source>
        <dbReference type="SAM" id="MobiDB-lite"/>
    </source>
</evidence>
<dbReference type="Gene3D" id="2.60.40.380">
    <property type="entry name" value="Purple acid phosphatase-like, N-terminal"/>
    <property type="match status" value="1"/>
</dbReference>
<feature type="domain" description="Calcineurin-like phosphoesterase" evidence="6">
    <location>
        <begin position="402"/>
        <end position="472"/>
    </location>
</feature>
<evidence type="ECO:0000313" key="10">
    <source>
        <dbReference type="Proteomes" id="UP000002630"/>
    </source>
</evidence>
<dbReference type="GO" id="GO:0046872">
    <property type="term" value="F:metal ion binding"/>
    <property type="evidence" value="ECO:0007669"/>
    <property type="project" value="InterPro"/>
</dbReference>
<evidence type="ECO:0000259" key="7">
    <source>
        <dbReference type="Pfam" id="PF14008"/>
    </source>
</evidence>
<dbReference type="PANTHER" id="PTHR22953:SF153">
    <property type="entry name" value="PURPLE ACID PHOSPHATASE"/>
    <property type="match status" value="1"/>
</dbReference>
<feature type="domain" description="Purple acid phosphatase N-terminal" evidence="8">
    <location>
        <begin position="62"/>
        <end position="167"/>
    </location>
</feature>
<dbReference type="InParanoid" id="D7FWJ2"/>
<evidence type="ECO:0000313" key="9">
    <source>
        <dbReference type="EMBL" id="CBJ32080.1"/>
    </source>
</evidence>
<dbReference type="GO" id="GO:0003993">
    <property type="term" value="F:acid phosphatase activity"/>
    <property type="evidence" value="ECO:0007669"/>
    <property type="project" value="UniProtKB-EC"/>
</dbReference>
<dbReference type="EC" id="3.1.3.2" evidence="4"/>
<dbReference type="eggNOG" id="KOG1378">
    <property type="taxonomic scope" value="Eukaryota"/>
</dbReference>
<protein>
    <recommendedName>
        <fullName evidence="4">Purple acid phosphatase</fullName>
        <ecNumber evidence="4">3.1.3.2</ecNumber>
    </recommendedName>
</protein>
<comment type="catalytic activity">
    <reaction evidence="4">
        <text>a phosphate monoester + H2O = an alcohol + phosphate</text>
        <dbReference type="Rhea" id="RHEA:15017"/>
        <dbReference type="ChEBI" id="CHEBI:15377"/>
        <dbReference type="ChEBI" id="CHEBI:30879"/>
        <dbReference type="ChEBI" id="CHEBI:43474"/>
        <dbReference type="ChEBI" id="CHEBI:67140"/>
        <dbReference type="EC" id="3.1.3.2"/>
    </reaction>
</comment>
<keyword evidence="10" id="KW-1185">Reference proteome</keyword>
<dbReference type="InterPro" id="IPR025733">
    <property type="entry name" value="PAPs_C"/>
</dbReference>
<feature type="domain" description="Calcineurin-like phosphoesterase" evidence="6">
    <location>
        <begin position="180"/>
        <end position="321"/>
    </location>
</feature>
<gene>
    <name evidence="9" type="ORF">Esi_0306_0042</name>
</gene>
<dbReference type="EMBL" id="FN649752">
    <property type="protein sequence ID" value="CBJ32080.1"/>
    <property type="molecule type" value="Genomic_DNA"/>
</dbReference>
<evidence type="ECO:0000256" key="3">
    <source>
        <dbReference type="ARBA" id="ARBA00023180"/>
    </source>
</evidence>
<dbReference type="InterPro" id="IPR041792">
    <property type="entry name" value="MPP_PAP"/>
</dbReference>
<dbReference type="EMBL" id="FN648494">
    <property type="protein sequence ID" value="CBJ32080.1"/>
    <property type="molecule type" value="Genomic_DNA"/>
</dbReference>
<feature type="region of interest" description="Disordered" evidence="5">
    <location>
        <begin position="335"/>
        <end position="364"/>
    </location>
</feature>
<proteinExistence type="inferred from homology"/>
<organism evidence="9 10">
    <name type="scientific">Ectocarpus siliculosus</name>
    <name type="common">Brown alga</name>
    <name type="synonym">Conferva siliculosa</name>
    <dbReference type="NCBI Taxonomy" id="2880"/>
    <lineage>
        <taxon>Eukaryota</taxon>
        <taxon>Sar</taxon>
        <taxon>Stramenopiles</taxon>
        <taxon>Ochrophyta</taxon>
        <taxon>PX clade</taxon>
        <taxon>Phaeophyceae</taxon>
        <taxon>Ectocarpales</taxon>
        <taxon>Ectocarpaceae</taxon>
        <taxon>Ectocarpus</taxon>
    </lineage>
</organism>
<accession>D7FWJ2</accession>
<dbReference type="InterPro" id="IPR029052">
    <property type="entry name" value="Metallo-depent_PP-like"/>
</dbReference>
<feature type="domain" description="Purple acid phosphatase C-terminal" evidence="7">
    <location>
        <begin position="488"/>
        <end position="549"/>
    </location>
</feature>
<sequence>MLRFSDALRLRHIILRWTLLASALLRPTSSDLLKNKHEAVDRQPQQRFRGTPADAGDDPGQPEQIHLALAGGDRDMYAMSVSWLTWEETKSQVFWSRDMDMDVHAVGEVVVGNATRYSTHHTNLDLEEYTSGWLHSAVIQGLEPSTTIFYCVGDEDLALSTVRDFTTPGVFAPEQPLVLGILGDLGQTNDSRNTLDALGRHQPAIDVVLHAGDLAYAECIQERWDSFMRMLDPVASHVPWMVAAGNHEIEAGSTSSGPFAAFQHRFRMPSEAPAVRGFECGVAGGLDGNRTACGPGLNDLSTKGASAKESEAAEFGGEWMTQAVLGAREAVAPFERPVSSTGWPESEGGGGEEDEGEVEGLVPKCSPSEWSGTYDFGNSFYSFDVASVHVVVLNPYTATGEGSVQHSWLVEDLDGCDRSRTPWLVAMFHCPWHNSNLAHPGERMAATAMHAMEPVLFQHKASLAIAGHVHAYERSLPVLSGQLNDAGLVNLVVGGSGNNEGRDPDYYRLPDWSAFRNGSAFGFGTLSVMNSTMALWEWKSNEDDPMVHDAAWISNKCTDPFE</sequence>
<feature type="signal peptide" evidence="4">
    <location>
        <begin position="1"/>
        <end position="30"/>
    </location>
</feature>
<evidence type="ECO:0000256" key="2">
    <source>
        <dbReference type="ARBA" id="ARBA00022801"/>
    </source>
</evidence>
<dbReference type="InterPro" id="IPR015914">
    <property type="entry name" value="PAPs_N"/>
</dbReference>
<dbReference type="Pfam" id="PF16656">
    <property type="entry name" value="Pur_ac_phosph_N"/>
    <property type="match status" value="1"/>
</dbReference>
<keyword evidence="2 4" id="KW-0378">Hydrolase</keyword>
<evidence type="ECO:0000259" key="6">
    <source>
        <dbReference type="Pfam" id="PF00149"/>
    </source>
</evidence>
<reference evidence="9 10" key="1">
    <citation type="journal article" date="2010" name="Nature">
        <title>The Ectocarpus genome and the independent evolution of multicellularity in brown algae.</title>
        <authorList>
            <person name="Cock J.M."/>
            <person name="Sterck L."/>
            <person name="Rouze P."/>
            <person name="Scornet D."/>
            <person name="Allen A.E."/>
            <person name="Amoutzias G."/>
            <person name="Anthouard V."/>
            <person name="Artiguenave F."/>
            <person name="Aury J.M."/>
            <person name="Badger J.H."/>
            <person name="Beszteri B."/>
            <person name="Billiau K."/>
            <person name="Bonnet E."/>
            <person name="Bothwell J.H."/>
            <person name="Bowler C."/>
            <person name="Boyen C."/>
            <person name="Brownlee C."/>
            <person name="Carrano C.J."/>
            <person name="Charrier B."/>
            <person name="Cho G.Y."/>
            <person name="Coelho S.M."/>
            <person name="Collen J."/>
            <person name="Corre E."/>
            <person name="Da Silva C."/>
            <person name="Delage L."/>
            <person name="Delaroque N."/>
            <person name="Dittami S.M."/>
            <person name="Doulbeau S."/>
            <person name="Elias M."/>
            <person name="Farnham G."/>
            <person name="Gachon C.M."/>
            <person name="Gschloessl B."/>
            <person name="Heesch S."/>
            <person name="Jabbari K."/>
            <person name="Jubin C."/>
            <person name="Kawai H."/>
            <person name="Kimura K."/>
            <person name="Kloareg B."/>
            <person name="Kupper F.C."/>
            <person name="Lang D."/>
            <person name="Le Bail A."/>
            <person name="Leblanc C."/>
            <person name="Lerouge P."/>
            <person name="Lohr M."/>
            <person name="Lopez P.J."/>
            <person name="Martens C."/>
            <person name="Maumus F."/>
            <person name="Michel G."/>
            <person name="Miranda-Saavedra D."/>
            <person name="Morales J."/>
            <person name="Moreau H."/>
            <person name="Motomura T."/>
            <person name="Nagasato C."/>
            <person name="Napoli C.A."/>
            <person name="Nelson D.R."/>
            <person name="Nyvall-Collen P."/>
            <person name="Peters A.F."/>
            <person name="Pommier C."/>
            <person name="Potin P."/>
            <person name="Poulain J."/>
            <person name="Quesneville H."/>
            <person name="Read B."/>
            <person name="Rensing S.A."/>
            <person name="Ritter A."/>
            <person name="Rousvoal S."/>
            <person name="Samanta M."/>
            <person name="Samson G."/>
            <person name="Schroeder D.C."/>
            <person name="Segurens B."/>
            <person name="Strittmatter M."/>
            <person name="Tonon T."/>
            <person name="Tregear J.W."/>
            <person name="Valentin K."/>
            <person name="von Dassow P."/>
            <person name="Yamagishi T."/>
            <person name="Van de Peer Y."/>
            <person name="Wincker P."/>
        </authorList>
    </citation>
    <scope>NUCLEOTIDE SEQUENCE [LARGE SCALE GENOMIC DNA]</scope>
    <source>
        <strain evidence="10">Ec32 / CCAP1310/4</strain>
    </source>
</reference>
<dbReference type="SUPFAM" id="SSF49363">
    <property type="entry name" value="Purple acid phosphatase, N-terminal domain"/>
    <property type="match status" value="1"/>
</dbReference>
<dbReference type="Gene3D" id="3.60.21.10">
    <property type="match status" value="2"/>
</dbReference>
<keyword evidence="3" id="KW-0325">Glycoprotein</keyword>
<dbReference type="OrthoDB" id="45007at2759"/>
<evidence type="ECO:0000256" key="4">
    <source>
        <dbReference type="RuleBase" id="RU361203"/>
    </source>
</evidence>
<feature type="chain" id="PRO_5005126789" description="Purple acid phosphatase" evidence="4">
    <location>
        <begin position="31"/>
        <end position="562"/>
    </location>
</feature>
<evidence type="ECO:0000259" key="8">
    <source>
        <dbReference type="Pfam" id="PF16656"/>
    </source>
</evidence>
<dbReference type="STRING" id="2880.D7FWJ2"/>
<dbReference type="Pfam" id="PF00149">
    <property type="entry name" value="Metallophos"/>
    <property type="match status" value="2"/>
</dbReference>